<dbReference type="OrthoDB" id="384834at2"/>
<evidence type="ECO:0000256" key="9">
    <source>
        <dbReference type="RuleBase" id="RU365087"/>
    </source>
</evidence>
<proteinExistence type="inferred from homology"/>
<evidence type="ECO:0000256" key="1">
    <source>
        <dbReference type="ARBA" id="ARBA00004141"/>
    </source>
</evidence>
<dbReference type="RefSeq" id="WP_026657882.1">
    <property type="nucleotide sequence ID" value="NC_022538.1"/>
</dbReference>
<evidence type="ECO:0000313" key="11">
    <source>
        <dbReference type="Proteomes" id="UP000032740"/>
    </source>
</evidence>
<keyword evidence="5 9" id="KW-0653">Protein transport</keyword>
<keyword evidence="6 9" id="KW-1133">Transmembrane helix</keyword>
<reference evidence="10 11" key="1">
    <citation type="journal article" date="2013" name="J. Mol. Microbiol. Biotechnol.">
        <title>Analysis of the Complete Genomes of Acholeplasma brassicae , A. palmae and A. laidlawii and Their Comparison to the Obligate Parasites from ' Candidatus Phytoplasma'.</title>
        <authorList>
            <person name="Kube M."/>
            <person name="Siewert C."/>
            <person name="Migdoll A.M."/>
            <person name="Duduk B."/>
            <person name="Holz S."/>
            <person name="Rabus R."/>
            <person name="Seemuller E."/>
            <person name="Mitrovic J."/>
            <person name="Muller I."/>
            <person name="Buttner C."/>
            <person name="Reinhardt R."/>
        </authorList>
    </citation>
    <scope>NUCLEOTIDE SEQUENCE [LARGE SCALE GENOMIC DNA]</scope>
    <source>
        <strain evidence="10 11">J233</strain>
    </source>
</reference>
<keyword evidence="11" id="KW-1185">Reference proteome</keyword>
<evidence type="ECO:0000256" key="6">
    <source>
        <dbReference type="ARBA" id="ARBA00022989"/>
    </source>
</evidence>
<keyword evidence="7 9" id="KW-0811">Translocation</keyword>
<evidence type="ECO:0000256" key="2">
    <source>
        <dbReference type="ARBA" id="ARBA00008445"/>
    </source>
</evidence>
<evidence type="ECO:0000256" key="3">
    <source>
        <dbReference type="ARBA" id="ARBA00022448"/>
    </source>
</evidence>
<dbReference type="InterPro" id="IPR004692">
    <property type="entry name" value="SecG"/>
</dbReference>
<keyword evidence="3 9" id="KW-0813">Transport</keyword>
<dbReference type="Pfam" id="PF03840">
    <property type="entry name" value="SecG"/>
    <property type="match status" value="1"/>
</dbReference>
<organism evidence="10 11">
    <name type="scientific">Alteracholeplasma palmae (strain ATCC 49389 / J233)</name>
    <name type="common">Acholeplasma palmae</name>
    <dbReference type="NCBI Taxonomy" id="1318466"/>
    <lineage>
        <taxon>Bacteria</taxon>
        <taxon>Bacillati</taxon>
        <taxon>Mycoplasmatota</taxon>
        <taxon>Mollicutes</taxon>
        <taxon>Acholeplasmatales</taxon>
        <taxon>Acholeplasmataceae</taxon>
        <taxon>Acholeplasma</taxon>
    </lineage>
</organism>
<dbReference type="EMBL" id="FO681347">
    <property type="protein sequence ID" value="CCV64157.1"/>
    <property type="molecule type" value="Genomic_DNA"/>
</dbReference>
<dbReference type="STRING" id="1318466.BN85405800"/>
<gene>
    <name evidence="10" type="primary">secG</name>
    <name evidence="10" type="ORF">BN85405800</name>
</gene>
<accession>U4KKK1</accession>
<name>U4KKK1_ALTPJ</name>
<evidence type="ECO:0000313" key="10">
    <source>
        <dbReference type="EMBL" id="CCV64157.1"/>
    </source>
</evidence>
<keyword evidence="9" id="KW-1003">Cell membrane</keyword>
<dbReference type="GO" id="GO:0005886">
    <property type="term" value="C:plasma membrane"/>
    <property type="evidence" value="ECO:0007669"/>
    <property type="project" value="UniProtKB-SubCell"/>
</dbReference>
<evidence type="ECO:0000256" key="5">
    <source>
        <dbReference type="ARBA" id="ARBA00022927"/>
    </source>
</evidence>
<feature type="transmembrane region" description="Helical" evidence="9">
    <location>
        <begin position="6"/>
        <end position="22"/>
    </location>
</feature>
<protein>
    <recommendedName>
        <fullName evidence="9">Protein-export membrane protein SecG</fullName>
    </recommendedName>
</protein>
<dbReference type="Proteomes" id="UP000032740">
    <property type="component" value="Chromosome"/>
</dbReference>
<comment type="subcellular location">
    <subcellularLocation>
        <location evidence="9">Cell membrane</location>
        <topology evidence="9">Multi-pass membrane protein</topology>
    </subcellularLocation>
    <subcellularLocation>
        <location evidence="1">Membrane</location>
        <topology evidence="1">Multi-pass membrane protein</topology>
    </subcellularLocation>
</comment>
<comment type="function">
    <text evidence="9">Involved in protein export. Participates in an early event of protein translocation.</text>
</comment>
<comment type="similarity">
    <text evidence="2 9">Belongs to the SecG family.</text>
</comment>
<feature type="transmembrane region" description="Helical" evidence="9">
    <location>
        <begin position="51"/>
        <end position="69"/>
    </location>
</feature>
<dbReference type="NCBIfam" id="TIGR00810">
    <property type="entry name" value="secG"/>
    <property type="match status" value="1"/>
</dbReference>
<keyword evidence="8 9" id="KW-0472">Membrane</keyword>
<dbReference type="GO" id="GO:0009306">
    <property type="term" value="P:protein secretion"/>
    <property type="evidence" value="ECO:0007669"/>
    <property type="project" value="UniProtKB-UniRule"/>
</dbReference>
<dbReference type="GO" id="GO:0015450">
    <property type="term" value="F:protein-transporting ATPase activity"/>
    <property type="evidence" value="ECO:0007669"/>
    <property type="project" value="UniProtKB-UniRule"/>
</dbReference>
<evidence type="ECO:0000256" key="8">
    <source>
        <dbReference type="ARBA" id="ARBA00023136"/>
    </source>
</evidence>
<keyword evidence="4 9" id="KW-0812">Transmembrane</keyword>
<evidence type="ECO:0000256" key="4">
    <source>
        <dbReference type="ARBA" id="ARBA00022692"/>
    </source>
</evidence>
<dbReference type="AlphaFoldDB" id="U4KKK1"/>
<dbReference type="HOGENOM" id="CLU_094156_6_1_14"/>
<sequence length="77" mass="8808">MKAADYLILIVSFLLIANVLLLQSDDDGMNSFTGVASEQYKNRKMQGSELFLNRSMMVLTAFFIGFIFWSNSIDRLF</sequence>
<evidence type="ECO:0000256" key="7">
    <source>
        <dbReference type="ARBA" id="ARBA00023010"/>
    </source>
</evidence>
<dbReference type="KEGG" id="apal:BN85405800"/>